<evidence type="ECO:0000256" key="1">
    <source>
        <dbReference type="SAM" id="Phobius"/>
    </source>
</evidence>
<dbReference type="RefSeq" id="WP_120199617.1">
    <property type="nucleotide sequence ID" value="NZ_RAQJ01000001.1"/>
</dbReference>
<keyword evidence="1" id="KW-1133">Transmembrane helix</keyword>
<proteinExistence type="predicted"/>
<evidence type="ECO:0000313" key="2">
    <source>
        <dbReference type="EMBL" id="RKE98401.1"/>
    </source>
</evidence>
<feature type="transmembrane region" description="Helical" evidence="1">
    <location>
        <begin position="248"/>
        <end position="268"/>
    </location>
</feature>
<keyword evidence="1" id="KW-0472">Membrane</keyword>
<gene>
    <name evidence="2" type="ORF">BXY80_0486</name>
</gene>
<name>A0A420DW14_9FLAO</name>
<sequence length="335" mass="38090">MKNNKSVIDKLTALWALNESGLGGFLHVFNSPFTGLIVGGIAILLISLIAFYAENKWQAIFKALIIVLIIKMAVSPYSPFAAYISVSFQAVLGAFLFSNFSWRGFTLIVLGVVTFLQSAFQKLIVLTVVYGTELWEAIDIYGVWIQNKMSFMSDASATFVLVTTYLLVYGIGGILTGIFIKSVITIISQKEQSVFEMQPSDLVSEGNTKKVSFKTKVIWVWLFTVALIVLAFYFFGGPLFGWQKAIYIVLRSFLILMLWYLVLGPLLLKLVRKYLNKKESQYKEDIANAMDLFPYFRHIISYTWKETKHLKGYTRFKYFMANSISNCIHFKVPSE</sequence>
<organism evidence="2 3">
    <name type="scientific">Ichthyenterobacterium magnum</name>
    <dbReference type="NCBI Taxonomy" id="1230530"/>
    <lineage>
        <taxon>Bacteria</taxon>
        <taxon>Pseudomonadati</taxon>
        <taxon>Bacteroidota</taxon>
        <taxon>Flavobacteriia</taxon>
        <taxon>Flavobacteriales</taxon>
        <taxon>Flavobacteriaceae</taxon>
        <taxon>Ichthyenterobacterium</taxon>
    </lineage>
</organism>
<accession>A0A420DW14</accession>
<dbReference type="AlphaFoldDB" id="A0A420DW14"/>
<dbReference type="EMBL" id="RAQJ01000001">
    <property type="protein sequence ID" value="RKE98401.1"/>
    <property type="molecule type" value="Genomic_DNA"/>
</dbReference>
<feature type="transmembrane region" description="Helical" evidence="1">
    <location>
        <begin position="33"/>
        <end position="52"/>
    </location>
</feature>
<feature type="transmembrane region" description="Helical" evidence="1">
    <location>
        <begin position="217"/>
        <end position="236"/>
    </location>
</feature>
<comment type="caution">
    <text evidence="2">The sequence shown here is derived from an EMBL/GenBank/DDBJ whole genome shotgun (WGS) entry which is preliminary data.</text>
</comment>
<protein>
    <submittedName>
        <fullName evidence="2">Uncharacterized protein</fullName>
    </submittedName>
</protein>
<reference evidence="2 3" key="1">
    <citation type="submission" date="2018-09" db="EMBL/GenBank/DDBJ databases">
        <title>Genomic Encyclopedia of Archaeal and Bacterial Type Strains, Phase II (KMG-II): from individual species to whole genera.</title>
        <authorList>
            <person name="Goeker M."/>
        </authorList>
    </citation>
    <scope>NUCLEOTIDE SEQUENCE [LARGE SCALE GENOMIC DNA]</scope>
    <source>
        <strain evidence="2 3">DSM 26283</strain>
    </source>
</reference>
<dbReference type="Proteomes" id="UP000284892">
    <property type="component" value="Unassembled WGS sequence"/>
</dbReference>
<evidence type="ECO:0000313" key="3">
    <source>
        <dbReference type="Proteomes" id="UP000284892"/>
    </source>
</evidence>
<dbReference type="OrthoDB" id="877060at2"/>
<feature type="transmembrane region" description="Helical" evidence="1">
    <location>
        <begin position="157"/>
        <end position="180"/>
    </location>
</feature>
<keyword evidence="3" id="KW-1185">Reference proteome</keyword>
<keyword evidence="1" id="KW-0812">Transmembrane</keyword>